<dbReference type="PANTHER" id="PTHR30204:SF67">
    <property type="entry name" value="HTH-TYPE TRANSCRIPTIONAL REGULATOR MLRA-RELATED"/>
    <property type="match status" value="1"/>
</dbReference>
<dbReference type="EMBL" id="CP026095">
    <property type="protein sequence ID" value="AZV41116.1"/>
    <property type="molecule type" value="Genomic_DNA"/>
</dbReference>
<dbReference type="InterPro" id="IPR036594">
    <property type="entry name" value="Meth_synthase_dom"/>
</dbReference>
<keyword evidence="3" id="KW-0804">Transcription</keyword>
<evidence type="ECO:0000256" key="1">
    <source>
        <dbReference type="ARBA" id="ARBA00023015"/>
    </source>
</evidence>
<evidence type="ECO:0000313" key="6">
    <source>
        <dbReference type="Proteomes" id="UP000283095"/>
    </source>
</evidence>
<name>A0A3T0KL74_9BACI</name>
<organism evidence="5 6">
    <name type="scientific">Peribacillus asahii</name>
    <dbReference type="NCBI Taxonomy" id="228899"/>
    <lineage>
        <taxon>Bacteria</taxon>
        <taxon>Bacillati</taxon>
        <taxon>Bacillota</taxon>
        <taxon>Bacilli</taxon>
        <taxon>Bacillales</taxon>
        <taxon>Bacillaceae</taxon>
        <taxon>Peribacillus</taxon>
    </lineage>
</organism>
<dbReference type="InterPro" id="IPR009061">
    <property type="entry name" value="DNA-bd_dom_put_sf"/>
</dbReference>
<dbReference type="Pfam" id="PF13411">
    <property type="entry name" value="MerR_1"/>
    <property type="match status" value="1"/>
</dbReference>
<dbReference type="PANTHER" id="PTHR30204">
    <property type="entry name" value="REDOX-CYCLING DRUG-SENSING TRANSCRIPTIONAL ACTIVATOR SOXR"/>
    <property type="match status" value="1"/>
</dbReference>
<evidence type="ECO:0000313" key="5">
    <source>
        <dbReference type="EMBL" id="AZV41116.1"/>
    </source>
</evidence>
<dbReference type="KEGG" id="pasa:BAOM_0460"/>
<dbReference type="SUPFAM" id="SSF52242">
    <property type="entry name" value="Cobalamin (vitamin B12)-binding domain"/>
    <property type="match status" value="1"/>
</dbReference>
<dbReference type="SMART" id="SM00422">
    <property type="entry name" value="HTH_MERR"/>
    <property type="match status" value="1"/>
</dbReference>
<dbReference type="GO" id="GO:0031419">
    <property type="term" value="F:cobalamin binding"/>
    <property type="evidence" value="ECO:0007669"/>
    <property type="project" value="InterPro"/>
</dbReference>
<reference evidence="5 6" key="1">
    <citation type="submission" date="2018-01" db="EMBL/GenBank/DDBJ databases">
        <title>Bacillus asahii Genome sequencing and assembly.</title>
        <authorList>
            <person name="Jiang H."/>
            <person name="Feng Y."/>
            <person name="Zhao F."/>
            <person name="Lin X."/>
        </authorList>
    </citation>
    <scope>NUCLEOTIDE SEQUENCE [LARGE SCALE GENOMIC DNA]</scope>
    <source>
        <strain evidence="5 6">OM18</strain>
    </source>
</reference>
<dbReference type="GO" id="GO:0003700">
    <property type="term" value="F:DNA-binding transcription factor activity"/>
    <property type="evidence" value="ECO:0007669"/>
    <property type="project" value="InterPro"/>
</dbReference>
<gene>
    <name evidence="5" type="ORF">BAOM_0460</name>
</gene>
<evidence type="ECO:0000259" key="4">
    <source>
        <dbReference type="PROSITE" id="PS50937"/>
    </source>
</evidence>
<proteinExistence type="predicted"/>
<dbReference type="Proteomes" id="UP000283095">
    <property type="component" value="Chromosome"/>
</dbReference>
<keyword evidence="1" id="KW-0805">Transcription regulation</keyword>
<dbReference type="Gene3D" id="1.10.1660.10">
    <property type="match status" value="1"/>
</dbReference>
<dbReference type="InterPro" id="IPR047057">
    <property type="entry name" value="MerR_fam"/>
</dbReference>
<dbReference type="Gene3D" id="1.10.1240.10">
    <property type="entry name" value="Methionine synthase domain"/>
    <property type="match status" value="1"/>
</dbReference>
<feature type="domain" description="HTH merR-type" evidence="4">
    <location>
        <begin position="9"/>
        <end position="78"/>
    </location>
</feature>
<dbReference type="SUPFAM" id="SSF46955">
    <property type="entry name" value="Putative DNA-binding domain"/>
    <property type="match status" value="1"/>
</dbReference>
<dbReference type="GO" id="GO:0003677">
    <property type="term" value="F:DNA binding"/>
    <property type="evidence" value="ECO:0007669"/>
    <property type="project" value="UniProtKB-KW"/>
</dbReference>
<dbReference type="AlphaFoldDB" id="A0A3T0KL74"/>
<evidence type="ECO:0000256" key="2">
    <source>
        <dbReference type="ARBA" id="ARBA00023125"/>
    </source>
</evidence>
<sequence>MSEPDISGMYYIQQVADLTGLSKQVIRKWEERYELVQPKRLENGYRIYSKQDVNIILEVKALSEQGCPIKQAVALAKEKSGSKDDIFLKQETIQHHKGLNNYVFQLLEKGNHCNELELNLILQQAYHRVGLDMFLTSIVIPFLKEVGRKWEKGEWSEYQEAISSLAVRDFLVQIRRSYQCKDDAPLIIGACLPYEQHEVPLHILLLQFMVRGWKTILIGASPAPGSIESLVSKLKPAKVLLSATTTLPFKQNPSLLQTLDRFAAENRKIDFYLGGNGSIEYTAADDITLRAIHLTNSIEEIMNDNDLS</sequence>
<dbReference type="InterPro" id="IPR000551">
    <property type="entry name" value="MerR-type_HTH_dom"/>
</dbReference>
<accession>A0A3T0KL74</accession>
<evidence type="ECO:0000256" key="3">
    <source>
        <dbReference type="ARBA" id="ARBA00023163"/>
    </source>
</evidence>
<dbReference type="Gene3D" id="3.40.50.280">
    <property type="entry name" value="Cobalamin-binding domain"/>
    <property type="match status" value="1"/>
</dbReference>
<dbReference type="RefSeq" id="WP_257467568.1">
    <property type="nucleotide sequence ID" value="NZ_CP026095.1"/>
</dbReference>
<dbReference type="GO" id="GO:0046872">
    <property type="term" value="F:metal ion binding"/>
    <property type="evidence" value="ECO:0007669"/>
    <property type="project" value="InterPro"/>
</dbReference>
<keyword evidence="2" id="KW-0238">DNA-binding</keyword>
<dbReference type="InterPro" id="IPR036724">
    <property type="entry name" value="Cobalamin-bd_sf"/>
</dbReference>
<dbReference type="PROSITE" id="PS50937">
    <property type="entry name" value="HTH_MERR_2"/>
    <property type="match status" value="1"/>
</dbReference>
<protein>
    <submittedName>
        <fullName evidence="5">Transcriptional regulator, marr family protein</fullName>
    </submittedName>
</protein>